<comment type="caution">
    <text evidence="2">The sequence shown here is derived from an EMBL/GenBank/DDBJ whole genome shotgun (WGS) entry which is preliminary data.</text>
</comment>
<dbReference type="Proteomes" id="UP000005551">
    <property type="component" value="Unassembled WGS sequence"/>
</dbReference>
<evidence type="ECO:0000313" key="2">
    <source>
        <dbReference type="EMBL" id="EIM73632.1"/>
    </source>
</evidence>
<feature type="chain" id="PRO_5003699724" evidence="1">
    <location>
        <begin position="26"/>
        <end position="123"/>
    </location>
</feature>
<accession>I5BVN0</accession>
<sequence>MIKSNNLRCLLLLLLTTIIYPPVFAQDIAGYSKQEVKDLSKKVEDQILFLEYFLNTVGSKDTPARDKDVIIRESYSKIFRDGKVQVEDDLLLDRQVITNKDITSYLKDIEFFFKDASFKFKVR</sequence>
<keyword evidence="3" id="KW-1185">Reference proteome</keyword>
<dbReference type="EMBL" id="AJYA01000059">
    <property type="protein sequence ID" value="EIM73632.1"/>
    <property type="molecule type" value="Genomic_DNA"/>
</dbReference>
<evidence type="ECO:0000313" key="3">
    <source>
        <dbReference type="Proteomes" id="UP000005551"/>
    </source>
</evidence>
<dbReference type="AlphaFoldDB" id="I5BVN0"/>
<protein>
    <submittedName>
        <fullName evidence="2">Uncharacterized protein</fullName>
    </submittedName>
</protein>
<feature type="signal peptide" evidence="1">
    <location>
        <begin position="1"/>
        <end position="25"/>
    </location>
</feature>
<organism evidence="2 3">
    <name type="scientific">Nitritalea halalkaliphila LW7</name>
    <dbReference type="NCBI Taxonomy" id="1189621"/>
    <lineage>
        <taxon>Bacteria</taxon>
        <taxon>Pseudomonadati</taxon>
        <taxon>Bacteroidota</taxon>
        <taxon>Cytophagia</taxon>
        <taxon>Cytophagales</taxon>
        <taxon>Cyclobacteriaceae</taxon>
        <taxon>Nitritalea</taxon>
    </lineage>
</organism>
<reference evidence="2 3" key="1">
    <citation type="submission" date="2012-05" db="EMBL/GenBank/DDBJ databases">
        <title>Genome sequence of Nitritalea halalkaliphila LW7.</title>
        <authorList>
            <person name="Jangir P.K."/>
            <person name="Singh A."/>
            <person name="Shivaji S."/>
            <person name="Sharma R."/>
        </authorList>
    </citation>
    <scope>NUCLEOTIDE SEQUENCE [LARGE SCALE GENOMIC DNA]</scope>
    <source>
        <strain evidence="2 3">LW7</strain>
    </source>
</reference>
<keyword evidence="1" id="KW-0732">Signal</keyword>
<gene>
    <name evidence="2" type="ORF">A3SI_17774</name>
</gene>
<evidence type="ECO:0000256" key="1">
    <source>
        <dbReference type="SAM" id="SignalP"/>
    </source>
</evidence>
<feature type="non-terminal residue" evidence="2">
    <location>
        <position position="123"/>
    </location>
</feature>
<name>I5BVN0_9BACT</name>
<proteinExistence type="predicted"/>